<feature type="region of interest" description="Disordered" evidence="1">
    <location>
        <begin position="1"/>
        <end position="88"/>
    </location>
</feature>
<evidence type="ECO:0000256" key="1">
    <source>
        <dbReference type="SAM" id="MobiDB-lite"/>
    </source>
</evidence>
<feature type="compositionally biased region" description="Acidic residues" evidence="1">
    <location>
        <begin position="1"/>
        <end position="10"/>
    </location>
</feature>
<evidence type="ECO:0000313" key="2">
    <source>
        <dbReference type="EnsemblProtists" id="PYU1_T001017"/>
    </source>
</evidence>
<dbReference type="EMBL" id="GL376620">
    <property type="status" value="NOT_ANNOTATED_CDS"/>
    <property type="molecule type" value="Genomic_DNA"/>
</dbReference>
<dbReference type="Proteomes" id="UP000019132">
    <property type="component" value="Unassembled WGS sequence"/>
</dbReference>
<organism evidence="2 3">
    <name type="scientific">Globisporangium ultimum (strain ATCC 200006 / CBS 805.95 / DAOM BR144)</name>
    <name type="common">Pythium ultimum</name>
    <dbReference type="NCBI Taxonomy" id="431595"/>
    <lineage>
        <taxon>Eukaryota</taxon>
        <taxon>Sar</taxon>
        <taxon>Stramenopiles</taxon>
        <taxon>Oomycota</taxon>
        <taxon>Peronosporomycetes</taxon>
        <taxon>Pythiales</taxon>
        <taxon>Pythiaceae</taxon>
        <taxon>Globisporangium</taxon>
    </lineage>
</organism>
<dbReference type="EnsemblProtists" id="PYU1_T001017">
    <property type="protein sequence ID" value="PYU1_T001017"/>
    <property type="gene ID" value="PYU1_G001017"/>
</dbReference>
<feature type="compositionally biased region" description="Polar residues" evidence="1">
    <location>
        <begin position="12"/>
        <end position="29"/>
    </location>
</feature>
<dbReference type="AlphaFoldDB" id="K3W7S6"/>
<reference evidence="2" key="3">
    <citation type="submission" date="2015-02" db="UniProtKB">
        <authorList>
            <consortium name="EnsemblProtists"/>
        </authorList>
    </citation>
    <scope>IDENTIFICATION</scope>
    <source>
        <strain evidence="2">DAOM BR144</strain>
    </source>
</reference>
<reference evidence="3" key="1">
    <citation type="journal article" date="2010" name="Genome Biol.">
        <title>Genome sequence of the necrotrophic plant pathogen Pythium ultimum reveals original pathogenicity mechanisms and effector repertoire.</title>
        <authorList>
            <person name="Levesque C.A."/>
            <person name="Brouwer H."/>
            <person name="Cano L."/>
            <person name="Hamilton J.P."/>
            <person name="Holt C."/>
            <person name="Huitema E."/>
            <person name="Raffaele S."/>
            <person name="Robideau G.P."/>
            <person name="Thines M."/>
            <person name="Win J."/>
            <person name="Zerillo M.M."/>
            <person name="Beakes G.W."/>
            <person name="Boore J.L."/>
            <person name="Busam D."/>
            <person name="Dumas B."/>
            <person name="Ferriera S."/>
            <person name="Fuerstenberg S.I."/>
            <person name="Gachon C.M."/>
            <person name="Gaulin E."/>
            <person name="Govers F."/>
            <person name="Grenville-Briggs L."/>
            <person name="Horner N."/>
            <person name="Hostetler J."/>
            <person name="Jiang R.H."/>
            <person name="Johnson J."/>
            <person name="Krajaejun T."/>
            <person name="Lin H."/>
            <person name="Meijer H.J."/>
            <person name="Moore B."/>
            <person name="Morris P."/>
            <person name="Phuntmart V."/>
            <person name="Puiu D."/>
            <person name="Shetty J."/>
            <person name="Stajich J.E."/>
            <person name="Tripathy S."/>
            <person name="Wawra S."/>
            <person name="van West P."/>
            <person name="Whitty B.R."/>
            <person name="Coutinho P.M."/>
            <person name="Henrissat B."/>
            <person name="Martin F."/>
            <person name="Thomas P.D."/>
            <person name="Tyler B.M."/>
            <person name="De Vries R.P."/>
            <person name="Kamoun S."/>
            <person name="Yandell M."/>
            <person name="Tisserat N."/>
            <person name="Buell C.R."/>
        </authorList>
    </citation>
    <scope>NUCLEOTIDE SEQUENCE</scope>
    <source>
        <strain evidence="3">DAOM:BR144</strain>
    </source>
</reference>
<evidence type="ECO:0000313" key="3">
    <source>
        <dbReference type="Proteomes" id="UP000019132"/>
    </source>
</evidence>
<dbReference type="HOGENOM" id="CLU_1762428_0_0_1"/>
<accession>K3W7S6</accession>
<name>K3W7S6_GLOUD</name>
<reference evidence="3" key="2">
    <citation type="submission" date="2010-04" db="EMBL/GenBank/DDBJ databases">
        <authorList>
            <person name="Buell R."/>
            <person name="Hamilton J."/>
            <person name="Hostetler J."/>
        </authorList>
    </citation>
    <scope>NUCLEOTIDE SEQUENCE [LARGE SCALE GENOMIC DNA]</scope>
    <source>
        <strain evidence="3">DAOM:BR144</strain>
    </source>
</reference>
<feature type="region of interest" description="Disordered" evidence="1">
    <location>
        <begin position="133"/>
        <end position="153"/>
    </location>
</feature>
<dbReference type="eggNOG" id="ENOG502S2XX">
    <property type="taxonomic scope" value="Eukaryota"/>
</dbReference>
<dbReference type="InParanoid" id="K3W7S6"/>
<keyword evidence="3" id="KW-1185">Reference proteome</keyword>
<dbReference type="VEuPathDB" id="FungiDB:PYU1_G001017"/>
<protein>
    <submittedName>
        <fullName evidence="2">Uncharacterized protein</fullName>
    </submittedName>
</protein>
<proteinExistence type="predicted"/>
<sequence length="153" mass="16417">YKHDDDDDDVSPSPSNRDQSQTSPLQSQAPRFETPSLLQTAFLQHHSPPPQPKAFGLASSGVKKKSDSNDVLKSMASSPTKLSQKLMRGGKMDDYSEFEEEDEVDLQSLIGSKSSMTVGSGSSALKAFSSSASASAASSRAHVKVDNDFDVDF</sequence>
<feature type="compositionally biased region" description="Polar residues" evidence="1">
    <location>
        <begin position="71"/>
        <end position="83"/>
    </location>
</feature>